<dbReference type="EMBL" id="ML739058">
    <property type="protein sequence ID" value="KAE8355114.1"/>
    <property type="molecule type" value="Genomic_DNA"/>
</dbReference>
<dbReference type="Pfam" id="PF24483">
    <property type="entry name" value="DUF7582"/>
    <property type="match status" value="1"/>
</dbReference>
<protein>
    <recommendedName>
        <fullName evidence="1">DUF7582 domain-containing protein</fullName>
    </recommendedName>
</protein>
<evidence type="ECO:0000259" key="1">
    <source>
        <dbReference type="Pfam" id="PF24483"/>
    </source>
</evidence>
<proteinExistence type="predicted"/>
<sequence>MRRVGHLLNANDFATGLNALDVEIGRNVWLSPYTPIILLSAGGYLAVAFLGNRESTGDLDYLLEPQWAYDDDVTKPLSESIKQTGRRIGLGDNWANEEMAFFVPSSNREYLFKEAVKQNIVLWGGMNIKVLAVPLEWALERKLRRIHHQMQDNKRDSDLNDALALLRYLKEKKGSLLDRHYIQRLNICSRELPPDEETMDKIVVAYREKFKEEIFA</sequence>
<name>A0A5N6ZBS8_9EURO</name>
<dbReference type="OrthoDB" id="3348320at2759"/>
<organism evidence="2 3">
    <name type="scientific">Aspergillus coremiiformis</name>
    <dbReference type="NCBI Taxonomy" id="138285"/>
    <lineage>
        <taxon>Eukaryota</taxon>
        <taxon>Fungi</taxon>
        <taxon>Dikarya</taxon>
        <taxon>Ascomycota</taxon>
        <taxon>Pezizomycotina</taxon>
        <taxon>Eurotiomycetes</taxon>
        <taxon>Eurotiomycetidae</taxon>
        <taxon>Eurotiales</taxon>
        <taxon>Aspergillaceae</taxon>
        <taxon>Aspergillus</taxon>
        <taxon>Aspergillus subgen. Circumdati</taxon>
    </lineage>
</organism>
<dbReference type="Proteomes" id="UP000327118">
    <property type="component" value="Unassembled WGS sequence"/>
</dbReference>
<dbReference type="AlphaFoldDB" id="A0A5N6ZBS8"/>
<evidence type="ECO:0000313" key="2">
    <source>
        <dbReference type="EMBL" id="KAE8355114.1"/>
    </source>
</evidence>
<accession>A0A5N6ZBS8</accession>
<dbReference type="InterPro" id="IPR056004">
    <property type="entry name" value="DUF7582"/>
</dbReference>
<feature type="domain" description="DUF7582" evidence="1">
    <location>
        <begin position="65"/>
        <end position="212"/>
    </location>
</feature>
<reference evidence="3" key="1">
    <citation type="submission" date="2019-04" db="EMBL/GenBank/DDBJ databases">
        <title>Friends and foes A comparative genomics studyof 23 Aspergillus species from section Flavi.</title>
        <authorList>
            <consortium name="DOE Joint Genome Institute"/>
            <person name="Kjaerbolling I."/>
            <person name="Vesth T."/>
            <person name="Frisvad J.C."/>
            <person name="Nybo J.L."/>
            <person name="Theobald S."/>
            <person name="Kildgaard S."/>
            <person name="Isbrandt T."/>
            <person name="Kuo A."/>
            <person name="Sato A."/>
            <person name="Lyhne E.K."/>
            <person name="Kogle M.E."/>
            <person name="Wiebenga A."/>
            <person name="Kun R.S."/>
            <person name="Lubbers R.J."/>
            <person name="Makela M.R."/>
            <person name="Barry K."/>
            <person name="Chovatia M."/>
            <person name="Clum A."/>
            <person name="Daum C."/>
            <person name="Haridas S."/>
            <person name="He G."/>
            <person name="LaButti K."/>
            <person name="Lipzen A."/>
            <person name="Mondo S."/>
            <person name="Riley R."/>
            <person name="Salamov A."/>
            <person name="Simmons B.A."/>
            <person name="Magnuson J.K."/>
            <person name="Henrissat B."/>
            <person name="Mortensen U.H."/>
            <person name="Larsen T.O."/>
            <person name="Devries R.P."/>
            <person name="Grigoriev I.V."/>
            <person name="Machida M."/>
            <person name="Baker S.E."/>
            <person name="Andersen M.R."/>
        </authorList>
    </citation>
    <scope>NUCLEOTIDE SEQUENCE [LARGE SCALE GENOMIC DNA]</scope>
    <source>
        <strain evidence="3">CBS 553.77</strain>
    </source>
</reference>
<keyword evidence="3" id="KW-1185">Reference proteome</keyword>
<gene>
    <name evidence="2" type="ORF">BDV28DRAFT_155624</name>
</gene>
<evidence type="ECO:0000313" key="3">
    <source>
        <dbReference type="Proteomes" id="UP000327118"/>
    </source>
</evidence>